<reference evidence="2" key="1">
    <citation type="journal article" date="2019" name="Int. J. Syst. Evol. Microbiol.">
        <title>The Global Catalogue of Microorganisms (GCM) 10K type strain sequencing project: providing services to taxonomists for standard genome sequencing and annotation.</title>
        <authorList>
            <consortium name="The Broad Institute Genomics Platform"/>
            <consortium name="The Broad Institute Genome Sequencing Center for Infectious Disease"/>
            <person name="Wu L."/>
            <person name="Ma J."/>
        </authorList>
    </citation>
    <scope>NUCLEOTIDE SEQUENCE [LARGE SCALE GENOMIC DNA]</scope>
    <source>
        <strain evidence="2">JCM 9095</strain>
    </source>
</reference>
<proteinExistence type="predicted"/>
<accession>A0ABP6PQ17</accession>
<dbReference type="EMBL" id="BAAAUH010000028">
    <property type="protein sequence ID" value="GAA3185337.1"/>
    <property type="molecule type" value="Genomic_DNA"/>
</dbReference>
<keyword evidence="2" id="KW-1185">Reference proteome</keyword>
<sequence length="670" mass="71180">MVGAEADLIRLCERAGLGDTQRALLEAVLAASDPQAVLTQHVTSVPTAVAAVARAQSALESRGRPDRSKLQPYTGPTLDLVSDAREALEELRPHIPAGPLDGAVDALKNIEARGRPGLNSAADCAAQAHLLAGWVTQVCTAVADGFAEAWQGAGHQDARERLALEMAALCVIEGRQHQLLNDDVRTELSRGNRDADSIKKALLPVERDLRVAVVVEGTSRLESLTGLMGPAAAAAGIAPGAPVVGWGRATADFKALADLAEAACAARRAWSGDQASGYTLLAFTVRARDLGAAALLGRRQASEALDQYVAGQRLAEIRLRPETLAHDPHSGRGLKVAVPVLGSGPVRPLTTNWPATLRESLRTAHVARVTEAPTTAAGLCWAALEALDVKSQDTGILGRALSLQAFRQQVIDLQQRTRTAAAAAVSATRTAHRAAQRAADQLEAAASSAKRDHAAKLAEKAAQARASELQRHAALKRALETESHHAVVDAWTGIGNDGKLRDPDRWLDVITSPADADPALRAAADALAAVNDRIGGDTAKRLRNWRTRLSDLDSLADWIEETAARFEKNLDWLYALRNTALHDGRFTSATDLLDVHGGRALVDLTLEFLGNWYRHEGAAAPEQSGLTAREVIAHLADRQQALIAEMKSGKPTPWNVTRLTSPTPIGSGRA</sequence>
<protein>
    <submittedName>
        <fullName evidence="1">Uncharacterized protein</fullName>
    </submittedName>
</protein>
<comment type="caution">
    <text evidence="1">The sequence shown here is derived from an EMBL/GenBank/DDBJ whole genome shotgun (WGS) entry which is preliminary data.</text>
</comment>
<evidence type="ECO:0000313" key="2">
    <source>
        <dbReference type="Proteomes" id="UP001501866"/>
    </source>
</evidence>
<name>A0ABP6PQ17_9ACTN</name>
<organism evidence="1 2">
    <name type="scientific">Streptomyces virens</name>
    <dbReference type="NCBI Taxonomy" id="285572"/>
    <lineage>
        <taxon>Bacteria</taxon>
        <taxon>Bacillati</taxon>
        <taxon>Actinomycetota</taxon>
        <taxon>Actinomycetes</taxon>
        <taxon>Kitasatosporales</taxon>
        <taxon>Streptomycetaceae</taxon>
        <taxon>Streptomyces</taxon>
    </lineage>
</organism>
<evidence type="ECO:0000313" key="1">
    <source>
        <dbReference type="EMBL" id="GAA3185337.1"/>
    </source>
</evidence>
<gene>
    <name evidence="1" type="ORF">GCM10010451_38200</name>
</gene>
<dbReference type="Proteomes" id="UP001501866">
    <property type="component" value="Unassembled WGS sequence"/>
</dbReference>